<feature type="compositionally biased region" description="Basic and acidic residues" evidence="4">
    <location>
        <begin position="142"/>
        <end position="159"/>
    </location>
</feature>
<evidence type="ECO:0000259" key="5">
    <source>
        <dbReference type="PROSITE" id="PS50995"/>
    </source>
</evidence>
<feature type="domain" description="HTH marR-type" evidence="5">
    <location>
        <begin position="4"/>
        <end position="137"/>
    </location>
</feature>
<sequence length="176" mass="19513">MSGTCNLPIELEYLYKAADRLYVDFARSCGISNCAYWMLYELERAGGEASLRALNVDWGYSKQTMSSALKTMESRGLIELSFEEGSRKSKRASLTGMGRAFVDKNIVPAMRAEERAFFSLDQEERETLMALARRYAEALTREFENMNGSRSEDGRRENGAKGAANATDAAEGQGAA</sequence>
<dbReference type="PROSITE" id="PS01117">
    <property type="entry name" value="HTH_MARR_1"/>
    <property type="match status" value="1"/>
</dbReference>
<dbReference type="InterPro" id="IPR036388">
    <property type="entry name" value="WH-like_DNA-bd_sf"/>
</dbReference>
<evidence type="ECO:0000256" key="1">
    <source>
        <dbReference type="ARBA" id="ARBA00023015"/>
    </source>
</evidence>
<name>A0A3E4QQQ6_9ACTN</name>
<gene>
    <name evidence="6" type="ORF">DXC81_07930</name>
</gene>
<dbReference type="SMART" id="SM00347">
    <property type="entry name" value="HTH_MARR"/>
    <property type="match status" value="1"/>
</dbReference>
<dbReference type="GO" id="GO:0003677">
    <property type="term" value="F:DNA binding"/>
    <property type="evidence" value="ECO:0007669"/>
    <property type="project" value="UniProtKB-KW"/>
</dbReference>
<evidence type="ECO:0000256" key="3">
    <source>
        <dbReference type="ARBA" id="ARBA00023163"/>
    </source>
</evidence>
<keyword evidence="1" id="KW-0805">Transcription regulation</keyword>
<dbReference type="Proteomes" id="UP000260943">
    <property type="component" value="Unassembled WGS sequence"/>
</dbReference>
<dbReference type="PROSITE" id="PS50995">
    <property type="entry name" value="HTH_MARR_2"/>
    <property type="match status" value="1"/>
</dbReference>
<evidence type="ECO:0000313" key="7">
    <source>
        <dbReference type="Proteomes" id="UP000260943"/>
    </source>
</evidence>
<evidence type="ECO:0000256" key="4">
    <source>
        <dbReference type="SAM" id="MobiDB-lite"/>
    </source>
</evidence>
<accession>A0A3E4QQQ6</accession>
<comment type="caution">
    <text evidence="6">The sequence shown here is derived from an EMBL/GenBank/DDBJ whole genome shotgun (WGS) entry which is preliminary data.</text>
</comment>
<proteinExistence type="predicted"/>
<feature type="region of interest" description="Disordered" evidence="4">
    <location>
        <begin position="142"/>
        <end position="176"/>
    </location>
</feature>
<dbReference type="Pfam" id="PF12802">
    <property type="entry name" value="MarR_2"/>
    <property type="match status" value="1"/>
</dbReference>
<dbReference type="InterPro" id="IPR000835">
    <property type="entry name" value="HTH_MarR-typ"/>
</dbReference>
<protein>
    <submittedName>
        <fullName evidence="6">MarR family transcriptional regulator</fullName>
    </submittedName>
</protein>
<keyword evidence="2" id="KW-0238">DNA-binding</keyword>
<dbReference type="RefSeq" id="WP_117679926.1">
    <property type="nucleotide sequence ID" value="NZ_CAJJKC010000004.1"/>
</dbReference>
<evidence type="ECO:0000313" key="6">
    <source>
        <dbReference type="EMBL" id="RGL09519.1"/>
    </source>
</evidence>
<dbReference type="EMBL" id="QSRJ01000009">
    <property type="protein sequence ID" value="RGL09519.1"/>
    <property type="molecule type" value="Genomic_DNA"/>
</dbReference>
<evidence type="ECO:0000256" key="2">
    <source>
        <dbReference type="ARBA" id="ARBA00023125"/>
    </source>
</evidence>
<organism evidence="6 7">
    <name type="scientific">Collinsella tanakaei</name>
    <dbReference type="NCBI Taxonomy" id="626935"/>
    <lineage>
        <taxon>Bacteria</taxon>
        <taxon>Bacillati</taxon>
        <taxon>Actinomycetota</taxon>
        <taxon>Coriobacteriia</taxon>
        <taxon>Coriobacteriales</taxon>
        <taxon>Coriobacteriaceae</taxon>
        <taxon>Collinsella</taxon>
    </lineage>
</organism>
<feature type="compositionally biased region" description="Low complexity" evidence="4">
    <location>
        <begin position="160"/>
        <end position="176"/>
    </location>
</feature>
<keyword evidence="3" id="KW-0804">Transcription</keyword>
<dbReference type="GO" id="GO:0003700">
    <property type="term" value="F:DNA-binding transcription factor activity"/>
    <property type="evidence" value="ECO:0007669"/>
    <property type="project" value="InterPro"/>
</dbReference>
<dbReference type="InterPro" id="IPR036390">
    <property type="entry name" value="WH_DNA-bd_sf"/>
</dbReference>
<dbReference type="InterPro" id="IPR023187">
    <property type="entry name" value="Tscrpt_reg_MarR-type_CS"/>
</dbReference>
<reference evidence="6 7" key="1">
    <citation type="submission" date="2018-08" db="EMBL/GenBank/DDBJ databases">
        <title>A genome reference for cultivated species of the human gut microbiota.</title>
        <authorList>
            <person name="Zou Y."/>
            <person name="Xue W."/>
            <person name="Luo G."/>
        </authorList>
    </citation>
    <scope>NUCLEOTIDE SEQUENCE [LARGE SCALE GENOMIC DNA]</scope>
    <source>
        <strain evidence="6 7">TF08-14</strain>
    </source>
</reference>
<dbReference type="AlphaFoldDB" id="A0A3E4QQQ6"/>
<dbReference type="SUPFAM" id="SSF46785">
    <property type="entry name" value="Winged helix' DNA-binding domain"/>
    <property type="match status" value="1"/>
</dbReference>
<dbReference type="Gene3D" id="1.10.10.10">
    <property type="entry name" value="Winged helix-like DNA-binding domain superfamily/Winged helix DNA-binding domain"/>
    <property type="match status" value="1"/>
</dbReference>